<dbReference type="AlphaFoldDB" id="A0AAE0ZBI5"/>
<keyword evidence="2" id="KW-1185">Reference proteome</keyword>
<sequence length="159" mass="18355">MSRQYQRKTARGTFTKDAMEIAVAANLEGRYLRKAASDFGVNYKTRQRYVKLHQKHGNIEKATFGYSTQKKRIFSDEQEQALLDYIIEASSVYYGLTLREVRNLAYELAVANNIPVPESWTSAKTAVEDRLKAFRQRHNDKLSLRNPEATSLNRTQAFN</sequence>
<protein>
    <recommendedName>
        <fullName evidence="3">HTH psq-type domain-containing protein</fullName>
    </recommendedName>
</protein>
<dbReference type="SUPFAM" id="SSF46689">
    <property type="entry name" value="Homeodomain-like"/>
    <property type="match status" value="1"/>
</dbReference>
<gene>
    <name evidence="1" type="ORF">RRG08_017646</name>
</gene>
<dbReference type="EMBL" id="JAWDGP010004246">
    <property type="protein sequence ID" value="KAK3766205.1"/>
    <property type="molecule type" value="Genomic_DNA"/>
</dbReference>
<evidence type="ECO:0000313" key="2">
    <source>
        <dbReference type="Proteomes" id="UP001283361"/>
    </source>
</evidence>
<evidence type="ECO:0008006" key="3">
    <source>
        <dbReference type="Google" id="ProtNLM"/>
    </source>
</evidence>
<proteinExistence type="predicted"/>
<evidence type="ECO:0000313" key="1">
    <source>
        <dbReference type="EMBL" id="KAK3766205.1"/>
    </source>
</evidence>
<comment type="caution">
    <text evidence="1">The sequence shown here is derived from an EMBL/GenBank/DDBJ whole genome shotgun (WGS) entry which is preliminary data.</text>
</comment>
<dbReference type="InterPro" id="IPR009057">
    <property type="entry name" value="Homeodomain-like_sf"/>
</dbReference>
<organism evidence="1 2">
    <name type="scientific">Elysia crispata</name>
    <name type="common">lettuce slug</name>
    <dbReference type="NCBI Taxonomy" id="231223"/>
    <lineage>
        <taxon>Eukaryota</taxon>
        <taxon>Metazoa</taxon>
        <taxon>Spiralia</taxon>
        <taxon>Lophotrochozoa</taxon>
        <taxon>Mollusca</taxon>
        <taxon>Gastropoda</taxon>
        <taxon>Heterobranchia</taxon>
        <taxon>Euthyneura</taxon>
        <taxon>Panpulmonata</taxon>
        <taxon>Sacoglossa</taxon>
        <taxon>Placobranchoidea</taxon>
        <taxon>Plakobranchidae</taxon>
        <taxon>Elysia</taxon>
    </lineage>
</organism>
<reference evidence="1" key="1">
    <citation type="journal article" date="2023" name="G3 (Bethesda)">
        <title>A reference genome for the long-term kleptoplast-retaining sea slug Elysia crispata morphotype clarki.</title>
        <authorList>
            <person name="Eastman K.E."/>
            <person name="Pendleton A.L."/>
            <person name="Shaikh M.A."/>
            <person name="Suttiyut T."/>
            <person name="Ogas R."/>
            <person name="Tomko P."/>
            <person name="Gavelis G."/>
            <person name="Widhalm J.R."/>
            <person name="Wisecaver J.H."/>
        </authorList>
    </citation>
    <scope>NUCLEOTIDE SEQUENCE</scope>
    <source>
        <strain evidence="1">ECLA1</strain>
    </source>
</reference>
<name>A0AAE0ZBI5_9GAST</name>
<accession>A0AAE0ZBI5</accession>
<dbReference type="Proteomes" id="UP001283361">
    <property type="component" value="Unassembled WGS sequence"/>
</dbReference>